<feature type="domain" description="Quinate/shikimate 5-dehydrogenase/glutamyl-tRNA reductase" evidence="7">
    <location>
        <begin position="123"/>
        <end position="198"/>
    </location>
</feature>
<keyword evidence="4" id="KW-0560">Oxidoreductase</keyword>
<dbReference type="SUPFAM" id="SSF53223">
    <property type="entry name" value="Aminoacid dehydrogenase-like, N-terminal domain"/>
    <property type="match status" value="1"/>
</dbReference>
<name>A0ABP7R548_9BURK</name>
<dbReference type="PANTHER" id="PTHR21089">
    <property type="entry name" value="SHIKIMATE DEHYDROGENASE"/>
    <property type="match status" value="1"/>
</dbReference>
<dbReference type="SUPFAM" id="SSF51735">
    <property type="entry name" value="NAD(P)-binding Rossmann-fold domains"/>
    <property type="match status" value="1"/>
</dbReference>
<dbReference type="Proteomes" id="UP001501627">
    <property type="component" value="Unassembled WGS sequence"/>
</dbReference>
<comment type="pathway">
    <text evidence="1">Metabolic intermediate biosynthesis; chorismate biosynthesis; chorismate from D-erythrose 4-phosphate and phosphoenolpyruvate: step 4/7.</text>
</comment>
<dbReference type="Gene3D" id="3.40.50.10860">
    <property type="entry name" value="Leucine Dehydrogenase, chain A, domain 1"/>
    <property type="match status" value="1"/>
</dbReference>
<reference evidence="10" key="1">
    <citation type="journal article" date="2019" name="Int. J. Syst. Evol. Microbiol.">
        <title>The Global Catalogue of Microorganisms (GCM) 10K type strain sequencing project: providing services to taxonomists for standard genome sequencing and annotation.</title>
        <authorList>
            <consortium name="The Broad Institute Genomics Platform"/>
            <consortium name="The Broad Institute Genome Sequencing Center for Infectious Disease"/>
            <person name="Wu L."/>
            <person name="Ma J."/>
        </authorList>
    </citation>
    <scope>NUCLEOTIDE SEQUENCE [LARGE SCALE GENOMIC DNA]</scope>
    <source>
        <strain evidence="10">JCM 17561</strain>
    </source>
</reference>
<proteinExistence type="predicted"/>
<dbReference type="Gene3D" id="3.40.50.720">
    <property type="entry name" value="NAD(P)-binding Rossmann-like Domain"/>
    <property type="match status" value="1"/>
</dbReference>
<keyword evidence="3" id="KW-0521">NADP</keyword>
<evidence type="ECO:0000256" key="5">
    <source>
        <dbReference type="ARBA" id="ARBA00023141"/>
    </source>
</evidence>
<comment type="catalytic activity">
    <reaction evidence="6">
        <text>shikimate + NADP(+) = 3-dehydroshikimate + NADPH + H(+)</text>
        <dbReference type="Rhea" id="RHEA:17737"/>
        <dbReference type="ChEBI" id="CHEBI:15378"/>
        <dbReference type="ChEBI" id="CHEBI:16630"/>
        <dbReference type="ChEBI" id="CHEBI:36208"/>
        <dbReference type="ChEBI" id="CHEBI:57783"/>
        <dbReference type="ChEBI" id="CHEBI:58349"/>
        <dbReference type="EC" id="1.1.1.25"/>
    </reaction>
</comment>
<evidence type="ECO:0000313" key="10">
    <source>
        <dbReference type="Proteomes" id="UP001501627"/>
    </source>
</evidence>
<dbReference type="PANTHER" id="PTHR21089:SF1">
    <property type="entry name" value="BIFUNCTIONAL 3-DEHYDROQUINATE DEHYDRATASE_SHIKIMATE DEHYDROGENASE, CHLOROPLASTIC"/>
    <property type="match status" value="1"/>
</dbReference>
<keyword evidence="5" id="KW-0028">Amino-acid biosynthesis</keyword>
<dbReference type="EMBL" id="BAABBP010000010">
    <property type="protein sequence ID" value="GAA3992787.1"/>
    <property type="molecule type" value="Genomic_DNA"/>
</dbReference>
<comment type="caution">
    <text evidence="9">The sequence shown here is derived from an EMBL/GenBank/DDBJ whole genome shotgun (WGS) entry which is preliminary data.</text>
</comment>
<keyword evidence="5" id="KW-0057">Aromatic amino acid biosynthesis</keyword>
<gene>
    <name evidence="9" type="ORF">GCM10022279_15070</name>
</gene>
<evidence type="ECO:0000259" key="7">
    <source>
        <dbReference type="Pfam" id="PF01488"/>
    </source>
</evidence>
<evidence type="ECO:0000256" key="1">
    <source>
        <dbReference type="ARBA" id="ARBA00004871"/>
    </source>
</evidence>
<dbReference type="InterPro" id="IPR022893">
    <property type="entry name" value="Shikimate_DH_fam"/>
</dbReference>
<dbReference type="InterPro" id="IPR036291">
    <property type="entry name" value="NAD(P)-bd_dom_sf"/>
</dbReference>
<keyword evidence="10" id="KW-1185">Reference proteome</keyword>
<evidence type="ECO:0000259" key="8">
    <source>
        <dbReference type="Pfam" id="PF08501"/>
    </source>
</evidence>
<feature type="domain" description="Shikimate dehydrogenase substrate binding N-terminal" evidence="8">
    <location>
        <begin position="12"/>
        <end position="95"/>
    </location>
</feature>
<dbReference type="Pfam" id="PF08501">
    <property type="entry name" value="Shikimate_dh_N"/>
    <property type="match status" value="1"/>
</dbReference>
<dbReference type="RefSeq" id="WP_103043742.1">
    <property type="nucleotide sequence ID" value="NZ_BAABBP010000010.1"/>
</dbReference>
<evidence type="ECO:0000313" key="9">
    <source>
        <dbReference type="EMBL" id="GAA3992787.1"/>
    </source>
</evidence>
<evidence type="ECO:0000256" key="2">
    <source>
        <dbReference type="ARBA" id="ARBA00012962"/>
    </source>
</evidence>
<evidence type="ECO:0000256" key="6">
    <source>
        <dbReference type="ARBA" id="ARBA00049442"/>
    </source>
</evidence>
<dbReference type="EC" id="1.1.1.25" evidence="2"/>
<protein>
    <recommendedName>
        <fullName evidence="2">shikimate dehydrogenase (NADP(+))</fullName>
        <ecNumber evidence="2">1.1.1.25</ecNumber>
    </recommendedName>
</protein>
<accession>A0ABP7R548</accession>
<dbReference type="InterPro" id="IPR046346">
    <property type="entry name" value="Aminoacid_DH-like_N_sf"/>
</dbReference>
<dbReference type="InterPro" id="IPR006151">
    <property type="entry name" value="Shikm_DH/Glu-tRNA_Rdtase"/>
</dbReference>
<sequence length="265" mass="27183">MEIDGKTRVVGIVADPIAHVRTPQLFNAAMARQGHNAVCVPLHVAPPQLPALLAGLAGCQNLAGLVVTIPHKEAVVAHCGELTPAARLVGAANVLRWDGARGHWLGGNLDGDGFVAGLRQQGHGLAGKRVLLLGAGGAGKAIAYAVGRERPAELVLYNRSMARAEEALARIAPALPGVAMRGGAADARGFDVVINATALGLHDDDPAPLPLETLRPGMLVCEAVMRDTALLAAACACGAQAHAGQHMLDGQLMAMADFFNLSLGA</sequence>
<evidence type="ECO:0000256" key="4">
    <source>
        <dbReference type="ARBA" id="ARBA00023002"/>
    </source>
</evidence>
<evidence type="ECO:0000256" key="3">
    <source>
        <dbReference type="ARBA" id="ARBA00022857"/>
    </source>
</evidence>
<dbReference type="Pfam" id="PF01488">
    <property type="entry name" value="Shikimate_DH"/>
    <property type="match status" value="1"/>
</dbReference>
<dbReference type="InterPro" id="IPR013708">
    <property type="entry name" value="Shikimate_DH-bd_N"/>
</dbReference>
<organism evidence="9 10">
    <name type="scientific">Comamonas faecalis</name>
    <dbReference type="NCBI Taxonomy" id="1387849"/>
    <lineage>
        <taxon>Bacteria</taxon>
        <taxon>Pseudomonadati</taxon>
        <taxon>Pseudomonadota</taxon>
        <taxon>Betaproteobacteria</taxon>
        <taxon>Burkholderiales</taxon>
        <taxon>Comamonadaceae</taxon>
        <taxon>Comamonas</taxon>
    </lineage>
</organism>